<name>A0A6J5LUJ0_9CAUD</name>
<evidence type="ECO:0000259" key="10">
    <source>
        <dbReference type="Pfam" id="PF00487"/>
    </source>
</evidence>
<dbReference type="CDD" id="cd03505">
    <property type="entry name" value="Delta9-FADS-like"/>
    <property type="match status" value="1"/>
</dbReference>
<keyword evidence="5" id="KW-0560">Oxidoreductase</keyword>
<gene>
    <name evidence="11" type="ORF">UFOVP328_407</name>
</gene>
<dbReference type="InterPro" id="IPR005804">
    <property type="entry name" value="FA_desaturase_dom"/>
</dbReference>
<dbReference type="GO" id="GO:0016717">
    <property type="term" value="F:oxidoreductase activity, acting on paired donors, with oxidation of a pair of donors resulting in the reduction of molecular oxygen to two molecules of water"/>
    <property type="evidence" value="ECO:0007669"/>
    <property type="project" value="InterPro"/>
</dbReference>
<evidence type="ECO:0000256" key="3">
    <source>
        <dbReference type="ARBA" id="ARBA00022832"/>
    </source>
</evidence>
<evidence type="ECO:0000256" key="2">
    <source>
        <dbReference type="ARBA" id="ARBA00022692"/>
    </source>
</evidence>
<evidence type="ECO:0000256" key="4">
    <source>
        <dbReference type="ARBA" id="ARBA00022989"/>
    </source>
</evidence>
<sequence length="234" mass="27029">MTELIYTLVMVQITIACVTLYLHRGQTHRAVSFHPAVNHFMRAWLWLTTGMVTKQWVAIHRKHHQASDTELDPHSPQIYGIKRVLFGGAFLYHQASKDTAMVEKLGVGTPDDWLERNVYAPHSRLGISIMLLINLWLFGMWGLVIWGIQMIWVPFWAAGVINGLAHWWGYRNTDTKDTSTNLWPIAFWIGGEELHNGHHADGANPKFSTKWWEFDIGWMYIRILETLGLAKPRT</sequence>
<keyword evidence="3" id="KW-0276">Fatty acid metabolism</keyword>
<reference evidence="11" key="1">
    <citation type="submission" date="2020-04" db="EMBL/GenBank/DDBJ databases">
        <authorList>
            <person name="Chiriac C."/>
            <person name="Salcher M."/>
            <person name="Ghai R."/>
            <person name="Kavagutti S V."/>
        </authorList>
    </citation>
    <scope>NUCLEOTIDE SEQUENCE</scope>
</reference>
<evidence type="ECO:0000256" key="7">
    <source>
        <dbReference type="ARBA" id="ARBA00023098"/>
    </source>
</evidence>
<organism evidence="11">
    <name type="scientific">uncultured Caudovirales phage</name>
    <dbReference type="NCBI Taxonomy" id="2100421"/>
    <lineage>
        <taxon>Viruses</taxon>
        <taxon>Duplodnaviria</taxon>
        <taxon>Heunggongvirae</taxon>
        <taxon>Uroviricota</taxon>
        <taxon>Caudoviricetes</taxon>
        <taxon>Peduoviridae</taxon>
        <taxon>Maltschvirus</taxon>
        <taxon>Maltschvirus maltsch</taxon>
    </lineage>
</organism>
<evidence type="ECO:0000256" key="8">
    <source>
        <dbReference type="ARBA" id="ARBA00023136"/>
    </source>
</evidence>
<dbReference type="InterPro" id="IPR015876">
    <property type="entry name" value="Acyl-CoA_DS"/>
</dbReference>
<evidence type="ECO:0000256" key="1">
    <source>
        <dbReference type="ARBA" id="ARBA00004141"/>
    </source>
</evidence>
<evidence type="ECO:0000256" key="9">
    <source>
        <dbReference type="SAM" id="Phobius"/>
    </source>
</evidence>
<feature type="transmembrane region" description="Helical" evidence="9">
    <location>
        <begin position="151"/>
        <end position="170"/>
    </location>
</feature>
<dbReference type="EMBL" id="LR796341">
    <property type="protein sequence ID" value="CAB4138214.1"/>
    <property type="molecule type" value="Genomic_DNA"/>
</dbReference>
<dbReference type="GO" id="GO:0016020">
    <property type="term" value="C:membrane"/>
    <property type="evidence" value="ECO:0007669"/>
    <property type="project" value="UniProtKB-SubCell"/>
</dbReference>
<keyword evidence="7" id="KW-0443">Lipid metabolism</keyword>
<dbReference type="PANTHER" id="PTHR11351">
    <property type="entry name" value="ACYL-COA DESATURASE"/>
    <property type="match status" value="1"/>
</dbReference>
<dbReference type="GO" id="GO:0006631">
    <property type="term" value="P:fatty acid metabolic process"/>
    <property type="evidence" value="ECO:0007669"/>
    <property type="project" value="UniProtKB-KW"/>
</dbReference>
<evidence type="ECO:0000256" key="6">
    <source>
        <dbReference type="ARBA" id="ARBA00023004"/>
    </source>
</evidence>
<dbReference type="PANTHER" id="PTHR11351:SF33">
    <property type="entry name" value="DELTA-9 FATTY ACID DESATURASE, DESA"/>
    <property type="match status" value="1"/>
</dbReference>
<dbReference type="Pfam" id="PF00487">
    <property type="entry name" value="FA_desaturase"/>
    <property type="match status" value="1"/>
</dbReference>
<feature type="transmembrane region" description="Helical" evidence="9">
    <location>
        <begin position="6"/>
        <end position="23"/>
    </location>
</feature>
<keyword evidence="8 9" id="KW-0472">Membrane</keyword>
<feature type="transmembrane region" description="Helical" evidence="9">
    <location>
        <begin position="125"/>
        <end position="145"/>
    </location>
</feature>
<evidence type="ECO:0000313" key="11">
    <source>
        <dbReference type="EMBL" id="CAB4138214.1"/>
    </source>
</evidence>
<proteinExistence type="predicted"/>
<keyword evidence="6" id="KW-0408">Iron</keyword>
<feature type="domain" description="Fatty acid desaturase" evidence="10">
    <location>
        <begin position="8"/>
        <end position="201"/>
    </location>
</feature>
<protein>
    <submittedName>
        <fullName evidence="11">OLE1 Fatty-acid desaturase</fullName>
    </submittedName>
</protein>
<accession>A0A6J5LUJ0</accession>
<comment type="subcellular location">
    <subcellularLocation>
        <location evidence="1">Membrane</location>
        <topology evidence="1">Multi-pass membrane protein</topology>
    </subcellularLocation>
</comment>
<keyword evidence="2 9" id="KW-0812">Transmembrane</keyword>
<evidence type="ECO:0000256" key="5">
    <source>
        <dbReference type="ARBA" id="ARBA00023002"/>
    </source>
</evidence>
<keyword evidence="4 9" id="KW-1133">Transmembrane helix</keyword>